<dbReference type="EMBL" id="CP082904">
    <property type="protein sequence ID" value="UQY44745.1"/>
    <property type="molecule type" value="Genomic_DNA"/>
</dbReference>
<reference evidence="1" key="1">
    <citation type="submission" date="2021-09" db="EMBL/GenBank/DDBJ databases">
        <title>First case of bloodstream infection caused by Mixta hanseatica sp. nov., a member of the Erwiniaceae family.</title>
        <authorList>
            <person name="Both A."/>
            <person name="Huang J."/>
            <person name="Wenzel P."/>
            <person name="Aepfelbacher M."/>
            <person name="Rohde H."/>
            <person name="Christner M."/>
            <person name="Hentschke M."/>
        </authorList>
    </citation>
    <scope>NUCLEOTIDE SEQUENCE</scope>
    <source>
        <strain evidence="1">X22927</strain>
    </source>
</reference>
<sequence>MSIIKEGNSRRLTTGEILLAKKVFKEGIRYERVKVYNGSYLPFGMQSRDVAMTPNGSLYFREPHYKDDFSAEPGRIQHWFIHEMTHVLQHQIGMNVRMRGAFSWIASYNYSLPPDKKLSDFNMEQQASIVSDYFCLIYLGLSEFKAISTFTGIIGPDIKEKYANALELFLIKPDDKRAFI</sequence>
<organism evidence="1 2">
    <name type="scientific">Mixta hanseatica</name>
    <dbReference type="NCBI Taxonomy" id="2872648"/>
    <lineage>
        <taxon>Bacteria</taxon>
        <taxon>Pseudomonadati</taxon>
        <taxon>Pseudomonadota</taxon>
        <taxon>Gammaproteobacteria</taxon>
        <taxon>Enterobacterales</taxon>
        <taxon>Erwiniaceae</taxon>
        <taxon>Mixta</taxon>
    </lineage>
</organism>
<proteinExistence type="predicted"/>
<name>A0ABY4R934_9GAMM</name>
<accession>A0ABY4R934</accession>
<protein>
    <recommendedName>
        <fullName evidence="3">Type IV secretion protein Rhs</fullName>
    </recommendedName>
</protein>
<evidence type="ECO:0000313" key="2">
    <source>
        <dbReference type="Proteomes" id="UP001056635"/>
    </source>
</evidence>
<evidence type="ECO:0000313" key="1">
    <source>
        <dbReference type="EMBL" id="UQY44745.1"/>
    </source>
</evidence>
<gene>
    <name evidence="1" type="ORF">K6958_03375</name>
</gene>
<evidence type="ECO:0008006" key="3">
    <source>
        <dbReference type="Google" id="ProtNLM"/>
    </source>
</evidence>
<dbReference type="Proteomes" id="UP001056635">
    <property type="component" value="Chromosome"/>
</dbReference>
<keyword evidence="2" id="KW-1185">Reference proteome</keyword>
<dbReference type="RefSeq" id="WP_249893339.1">
    <property type="nucleotide sequence ID" value="NZ_CP082904.1"/>
</dbReference>